<reference evidence="2 3" key="1">
    <citation type="submission" date="2018-06" db="EMBL/GenBank/DDBJ databases">
        <authorList>
            <consortium name="Pathogen Informatics"/>
            <person name="Doyle S."/>
        </authorList>
    </citation>
    <scope>NUCLEOTIDE SEQUENCE [LARGE SCALE GENOMIC DNA]</scope>
    <source>
        <strain evidence="2 3">NCTC11112</strain>
    </source>
</reference>
<accession>A0A376MTJ4</accession>
<evidence type="ECO:0008006" key="4">
    <source>
        <dbReference type="Google" id="ProtNLM"/>
    </source>
</evidence>
<dbReference type="PROSITE" id="PS51257">
    <property type="entry name" value="PROKAR_LIPOPROTEIN"/>
    <property type="match status" value="1"/>
</dbReference>
<keyword evidence="1" id="KW-0732">Signal</keyword>
<dbReference type="SUPFAM" id="SSF81901">
    <property type="entry name" value="HCP-like"/>
    <property type="match status" value="1"/>
</dbReference>
<dbReference type="EMBL" id="UGAW01000001">
    <property type="protein sequence ID" value="STG53736.1"/>
    <property type="molecule type" value="Genomic_DNA"/>
</dbReference>
<evidence type="ECO:0000313" key="3">
    <source>
        <dbReference type="Proteomes" id="UP000254817"/>
    </source>
</evidence>
<proteinExistence type="predicted"/>
<dbReference type="Proteomes" id="UP000254817">
    <property type="component" value="Unassembled WGS sequence"/>
</dbReference>
<evidence type="ECO:0000313" key="2">
    <source>
        <dbReference type="EMBL" id="STG53736.1"/>
    </source>
</evidence>
<dbReference type="Gene3D" id="1.25.40.10">
    <property type="entry name" value="Tetratricopeptide repeat domain"/>
    <property type="match status" value="1"/>
</dbReference>
<evidence type="ECO:0000256" key="1">
    <source>
        <dbReference type="SAM" id="SignalP"/>
    </source>
</evidence>
<feature type="chain" id="PRO_5016853400" description="Sel1 repeat family protein" evidence="1">
    <location>
        <begin position="22"/>
        <end position="159"/>
    </location>
</feature>
<sequence length="159" mass="18361">MKCFLFILIANVFFFSCCSYGGEIPPPIKLHNIEISSTSESFNLSENQRYELDIKSKGGDGDASYRLHQYYTYVCFNIPKQIKYLARSASQGNIIAQYNYAMILSSEEDDSYLKYYNLDNAINWLKMAASHGYIKAEVELLRLERLKETIRLGKDHPMP</sequence>
<dbReference type="RefSeq" id="WP_033547039.1">
    <property type="nucleotide sequence ID" value="NZ_JSKR01000079.1"/>
</dbReference>
<dbReference type="AlphaFoldDB" id="A0A376MTJ4"/>
<dbReference type="InterPro" id="IPR011990">
    <property type="entry name" value="TPR-like_helical_dom_sf"/>
</dbReference>
<gene>
    <name evidence="2" type="ORF">NCTC11112_04295</name>
</gene>
<organism evidence="2 3">
    <name type="scientific">Escherichia coli</name>
    <dbReference type="NCBI Taxonomy" id="562"/>
    <lineage>
        <taxon>Bacteria</taxon>
        <taxon>Pseudomonadati</taxon>
        <taxon>Pseudomonadota</taxon>
        <taxon>Gammaproteobacteria</taxon>
        <taxon>Enterobacterales</taxon>
        <taxon>Enterobacteriaceae</taxon>
        <taxon>Escherichia</taxon>
    </lineage>
</organism>
<protein>
    <recommendedName>
        <fullName evidence="4">Sel1 repeat family protein</fullName>
    </recommendedName>
</protein>
<feature type="signal peptide" evidence="1">
    <location>
        <begin position="1"/>
        <end position="21"/>
    </location>
</feature>
<name>A0A376MTJ4_ECOLX</name>